<keyword evidence="4" id="KW-1185">Reference proteome</keyword>
<evidence type="ECO:0000256" key="2">
    <source>
        <dbReference type="ARBA" id="ARBA00022679"/>
    </source>
</evidence>
<sequence>MNRPALSHAPGPVLEGVALKATLLKRLDAAVGPLLTRLLPKMGLPDSLPSPLRFLVIRPGGIGDAVLLIPALRALQEAFPGCSIDLLAESRNAAAFQMCPGLNRVLRYDSLPQVATVLRTPYDVVIDSEQWYRLSAVLARLVRSRRSIGFCTNDRGRLFTDPVPYTLDDYELLSFFRLLAPLGVQPPRDTSAPFLKLPAGAKEGARRLLAPLEGKFFVAVFPGASIPEKQWGEDNFRQVAEGLVAAGIAVVVVGGDDARAVGERLARGGVALNLAGKGGLMESAAVLAEAGVLLSGDSGLLHIAAGLGTATVSLFGPSDAEKWAPKGERHIKFTSSLSCAPCSRYGTIRCSDGACCLDAVPSEVTAAMLRLCEKDRRP</sequence>
<keyword evidence="1" id="KW-0328">Glycosyltransferase</keyword>
<dbReference type="Proteomes" id="UP000194153">
    <property type="component" value="Unassembled WGS sequence"/>
</dbReference>
<dbReference type="Gene3D" id="3.40.50.2000">
    <property type="entry name" value="Glycogen Phosphorylase B"/>
    <property type="match status" value="2"/>
</dbReference>
<keyword evidence="2" id="KW-0808">Transferase</keyword>
<comment type="caution">
    <text evidence="3">The sequence shown here is derived from an EMBL/GenBank/DDBJ whole genome shotgun (WGS) entry which is preliminary data.</text>
</comment>
<dbReference type="SUPFAM" id="SSF53756">
    <property type="entry name" value="UDP-Glycosyltransferase/glycogen phosphorylase"/>
    <property type="match status" value="1"/>
</dbReference>
<reference evidence="4" key="2">
    <citation type="submission" date="2017-05" db="EMBL/GenBank/DDBJ databases">
        <title>Draft genome sequence of Geobacter pelophilus, a iron(III)-reducing bacteria.</title>
        <authorList>
            <person name="Aoyagi T."/>
            <person name="Koike H."/>
            <person name="Morita T."/>
            <person name="Sato Y."/>
            <person name="Habe H."/>
            <person name="Hori T."/>
        </authorList>
    </citation>
    <scope>NUCLEOTIDE SEQUENCE [LARGE SCALE GENOMIC DNA]</scope>
    <source>
        <strain evidence="4">Drf2</strain>
    </source>
</reference>
<evidence type="ECO:0000256" key="1">
    <source>
        <dbReference type="ARBA" id="ARBA00022676"/>
    </source>
</evidence>
<dbReference type="PANTHER" id="PTHR30160:SF7">
    <property type="entry name" value="ADP-HEPTOSE--LPS HEPTOSYLTRANSFERASE 2"/>
    <property type="match status" value="1"/>
</dbReference>
<gene>
    <name evidence="3" type="ORF">GPEL0_01r1925</name>
</gene>
<dbReference type="InterPro" id="IPR002201">
    <property type="entry name" value="Glyco_trans_9"/>
</dbReference>
<name>A0ABQ0MI93_9BACT</name>
<evidence type="ECO:0000313" key="4">
    <source>
        <dbReference type="Proteomes" id="UP000194153"/>
    </source>
</evidence>
<organism evidence="3 4">
    <name type="scientific">Geoanaerobacter pelophilus</name>
    <dbReference type="NCBI Taxonomy" id="60036"/>
    <lineage>
        <taxon>Bacteria</taxon>
        <taxon>Pseudomonadati</taxon>
        <taxon>Thermodesulfobacteriota</taxon>
        <taxon>Desulfuromonadia</taxon>
        <taxon>Geobacterales</taxon>
        <taxon>Geobacteraceae</taxon>
        <taxon>Geoanaerobacter</taxon>
    </lineage>
</organism>
<reference evidence="3 4" key="1">
    <citation type="submission" date="2017-04" db="EMBL/GenBank/DDBJ databases">
        <authorList>
            <consortium name="Geobacter pelophilus Genome Sequencing"/>
            <person name="Aoyagi T."/>
            <person name="Koike H."/>
            <person name="Hori T."/>
        </authorList>
    </citation>
    <scope>NUCLEOTIDE SEQUENCE [LARGE SCALE GENOMIC DNA]</scope>
    <source>
        <strain evidence="3 4">Drf2</strain>
    </source>
</reference>
<accession>A0ABQ0MI93</accession>
<proteinExistence type="predicted"/>
<dbReference type="CDD" id="cd03789">
    <property type="entry name" value="GT9_LPS_heptosyltransferase"/>
    <property type="match status" value="1"/>
</dbReference>
<dbReference type="InterPro" id="IPR051199">
    <property type="entry name" value="LPS_LOS_Heptosyltrfase"/>
</dbReference>
<dbReference type="EMBL" id="BDQG01000001">
    <property type="protein sequence ID" value="GAW66522.1"/>
    <property type="molecule type" value="Genomic_DNA"/>
</dbReference>
<dbReference type="PANTHER" id="PTHR30160">
    <property type="entry name" value="TETRAACYLDISACCHARIDE 4'-KINASE-RELATED"/>
    <property type="match status" value="1"/>
</dbReference>
<evidence type="ECO:0000313" key="3">
    <source>
        <dbReference type="EMBL" id="GAW66522.1"/>
    </source>
</evidence>
<dbReference type="Pfam" id="PF01075">
    <property type="entry name" value="Glyco_transf_9"/>
    <property type="match status" value="1"/>
</dbReference>
<protein>
    <submittedName>
        <fullName evidence="3">Glycosyltransferase</fullName>
    </submittedName>
</protein>